<reference evidence="2 3" key="1">
    <citation type="submission" date="2019-05" db="EMBL/GenBank/DDBJ databases">
        <title>Another draft genome of Portunus trituberculatus and its Hox gene families provides insights of decapod evolution.</title>
        <authorList>
            <person name="Jeong J.-H."/>
            <person name="Song I."/>
            <person name="Kim S."/>
            <person name="Choi T."/>
            <person name="Kim D."/>
            <person name="Ryu S."/>
            <person name="Kim W."/>
        </authorList>
    </citation>
    <scope>NUCLEOTIDE SEQUENCE [LARGE SCALE GENOMIC DNA]</scope>
    <source>
        <tissue evidence="2">Muscle</tissue>
    </source>
</reference>
<name>A0A5B7GQ47_PORTR</name>
<feature type="region of interest" description="Disordered" evidence="1">
    <location>
        <begin position="1"/>
        <end position="26"/>
    </location>
</feature>
<organism evidence="2 3">
    <name type="scientific">Portunus trituberculatus</name>
    <name type="common">Swimming crab</name>
    <name type="synonym">Neptunus trituberculatus</name>
    <dbReference type="NCBI Taxonomy" id="210409"/>
    <lineage>
        <taxon>Eukaryota</taxon>
        <taxon>Metazoa</taxon>
        <taxon>Ecdysozoa</taxon>
        <taxon>Arthropoda</taxon>
        <taxon>Crustacea</taxon>
        <taxon>Multicrustacea</taxon>
        <taxon>Malacostraca</taxon>
        <taxon>Eumalacostraca</taxon>
        <taxon>Eucarida</taxon>
        <taxon>Decapoda</taxon>
        <taxon>Pleocyemata</taxon>
        <taxon>Brachyura</taxon>
        <taxon>Eubrachyura</taxon>
        <taxon>Portunoidea</taxon>
        <taxon>Portunidae</taxon>
        <taxon>Portuninae</taxon>
        <taxon>Portunus</taxon>
    </lineage>
</organism>
<evidence type="ECO:0000256" key="1">
    <source>
        <dbReference type="SAM" id="MobiDB-lite"/>
    </source>
</evidence>
<feature type="compositionally biased region" description="Low complexity" evidence="1">
    <location>
        <begin position="52"/>
        <end position="71"/>
    </location>
</feature>
<keyword evidence="3" id="KW-1185">Reference proteome</keyword>
<evidence type="ECO:0000313" key="2">
    <source>
        <dbReference type="EMBL" id="MPC62271.1"/>
    </source>
</evidence>
<proteinExistence type="predicted"/>
<dbReference type="EMBL" id="VSRR010019476">
    <property type="protein sequence ID" value="MPC62271.1"/>
    <property type="molecule type" value="Genomic_DNA"/>
</dbReference>
<dbReference type="AlphaFoldDB" id="A0A5B7GQ47"/>
<feature type="region of interest" description="Disordered" evidence="1">
    <location>
        <begin position="52"/>
        <end position="82"/>
    </location>
</feature>
<comment type="caution">
    <text evidence="2">The sequence shown here is derived from an EMBL/GenBank/DDBJ whole genome shotgun (WGS) entry which is preliminary data.</text>
</comment>
<accession>A0A5B7GQ47</accession>
<gene>
    <name evidence="2" type="ORF">E2C01_056354</name>
</gene>
<feature type="region of interest" description="Disordered" evidence="1">
    <location>
        <begin position="95"/>
        <end position="114"/>
    </location>
</feature>
<sequence length="114" mass="12988">MSNDRHTFSPQERHSHETPTLTRLQPTQDELRARLFFFFPFSIATITTTTSYSSLSTTTTTTSSSTTSTTTPFLHSHVQEENKRIKVVTGEKLVRHRAAARGPRGSGWSHNRRR</sequence>
<evidence type="ECO:0000313" key="3">
    <source>
        <dbReference type="Proteomes" id="UP000324222"/>
    </source>
</evidence>
<feature type="compositionally biased region" description="Basic and acidic residues" evidence="1">
    <location>
        <begin position="1"/>
        <end position="17"/>
    </location>
</feature>
<dbReference type="Proteomes" id="UP000324222">
    <property type="component" value="Unassembled WGS sequence"/>
</dbReference>
<protein>
    <submittedName>
        <fullName evidence="2">Uncharacterized protein</fullName>
    </submittedName>
</protein>